<sequence>MNHCLNLPNTIRHYIYYLYCLIILLTITSLFRILLKIMKI</sequence>
<keyword evidence="1" id="KW-0812">Transmembrane</keyword>
<dbReference type="EMBL" id="BK032511">
    <property type="protein sequence ID" value="DAF44641.1"/>
    <property type="molecule type" value="Genomic_DNA"/>
</dbReference>
<name>A0A8S5S135_9CAUD</name>
<feature type="transmembrane region" description="Helical" evidence="1">
    <location>
        <begin position="14"/>
        <end position="35"/>
    </location>
</feature>
<keyword evidence="1" id="KW-1133">Transmembrane helix</keyword>
<proteinExistence type="predicted"/>
<organism evidence="2">
    <name type="scientific">Podoviridae sp. ct8Lf7</name>
    <dbReference type="NCBI Taxonomy" id="2827723"/>
    <lineage>
        <taxon>Viruses</taxon>
        <taxon>Duplodnaviria</taxon>
        <taxon>Heunggongvirae</taxon>
        <taxon>Uroviricota</taxon>
        <taxon>Caudoviricetes</taxon>
    </lineage>
</organism>
<evidence type="ECO:0000313" key="2">
    <source>
        <dbReference type="EMBL" id="DAF44641.1"/>
    </source>
</evidence>
<evidence type="ECO:0000256" key="1">
    <source>
        <dbReference type="SAM" id="Phobius"/>
    </source>
</evidence>
<protein>
    <submittedName>
        <fullName evidence="2">Uncharacterized protein</fullName>
    </submittedName>
</protein>
<accession>A0A8S5S135</accession>
<reference evidence="2" key="1">
    <citation type="journal article" date="2021" name="Proc. Natl. Acad. Sci. U.S.A.">
        <title>A Catalog of Tens of Thousands of Viruses from Human Metagenomes Reveals Hidden Associations with Chronic Diseases.</title>
        <authorList>
            <person name="Tisza M.J."/>
            <person name="Buck C.B."/>
        </authorList>
    </citation>
    <scope>NUCLEOTIDE SEQUENCE</scope>
    <source>
        <strain evidence="2">Ct8Lf7</strain>
    </source>
</reference>
<keyword evidence="1" id="KW-0472">Membrane</keyword>